<dbReference type="EMBL" id="JAAITB010000071">
    <property type="protein sequence ID" value="NSJ81118.1"/>
    <property type="molecule type" value="Genomic_DNA"/>
</dbReference>
<reference evidence="1 2" key="1">
    <citation type="journal article" date="2020" name="Cell Host Microbe">
        <title>Functional and Genomic Variation between Human-Derived Isolates of Lachnospiraceae Reveals Inter- and Intra-Species Diversity.</title>
        <authorList>
            <person name="Sorbara M.T."/>
            <person name="Littmann E.R."/>
            <person name="Fontana E."/>
            <person name="Moody T.U."/>
            <person name="Kohout C.E."/>
            <person name="Gjonbalaj M."/>
            <person name="Eaton V."/>
            <person name="Seok R."/>
            <person name="Leiner I.M."/>
            <person name="Pamer E.G."/>
        </authorList>
    </citation>
    <scope>NUCLEOTIDE SEQUENCE [LARGE SCALE GENOMIC DNA]</scope>
    <source>
        <strain evidence="1 2">MSK.14.57</strain>
    </source>
</reference>
<keyword evidence="2" id="KW-1185">Reference proteome</keyword>
<name>A0ABX2I3I7_ANAHA</name>
<feature type="non-terminal residue" evidence="1">
    <location>
        <position position="1"/>
    </location>
</feature>
<dbReference type="Proteomes" id="UP001644750">
    <property type="component" value="Unassembled WGS sequence"/>
</dbReference>
<organism evidence="1 2">
    <name type="scientific">Anaerostipes hadrus</name>
    <dbReference type="NCBI Taxonomy" id="649756"/>
    <lineage>
        <taxon>Bacteria</taxon>
        <taxon>Bacillati</taxon>
        <taxon>Bacillota</taxon>
        <taxon>Clostridia</taxon>
        <taxon>Lachnospirales</taxon>
        <taxon>Lachnospiraceae</taxon>
        <taxon>Anaerostipes</taxon>
    </lineage>
</organism>
<proteinExistence type="predicted"/>
<comment type="caution">
    <text evidence="1">The sequence shown here is derived from an EMBL/GenBank/DDBJ whole genome shotgun (WGS) entry which is preliminary data.</text>
</comment>
<accession>A0ABX2I3I7</accession>
<protein>
    <submittedName>
        <fullName evidence="1">Uncharacterized protein</fullName>
    </submittedName>
</protein>
<sequence length="51" mass="6187">LRQKKAEEHKKNERPHNSKMELWGIWNVWKRHIDAQILKQQKEKAAKAAKK</sequence>
<gene>
    <name evidence="1" type="ORF">G5A72_16380</name>
</gene>
<evidence type="ECO:0000313" key="1">
    <source>
        <dbReference type="EMBL" id="NSJ81118.1"/>
    </source>
</evidence>
<evidence type="ECO:0000313" key="2">
    <source>
        <dbReference type="Proteomes" id="UP001644750"/>
    </source>
</evidence>